<evidence type="ECO:0000256" key="1">
    <source>
        <dbReference type="SAM" id="MobiDB-lite"/>
    </source>
</evidence>
<dbReference type="EMBL" id="JANBTX010000001">
    <property type="protein sequence ID" value="KAJ2691365.1"/>
    <property type="molecule type" value="Genomic_DNA"/>
</dbReference>
<comment type="caution">
    <text evidence="2">The sequence shown here is derived from an EMBL/GenBank/DDBJ whole genome shotgun (WGS) entry which is preliminary data.</text>
</comment>
<evidence type="ECO:0000313" key="2">
    <source>
        <dbReference type="EMBL" id="KAJ2691365.1"/>
    </source>
</evidence>
<name>A0A9W8GN41_9FUNG</name>
<feature type="region of interest" description="Disordered" evidence="1">
    <location>
        <begin position="154"/>
        <end position="174"/>
    </location>
</feature>
<organism evidence="2 3">
    <name type="scientific">Coemansia spiralis</name>
    <dbReference type="NCBI Taxonomy" id="417178"/>
    <lineage>
        <taxon>Eukaryota</taxon>
        <taxon>Fungi</taxon>
        <taxon>Fungi incertae sedis</taxon>
        <taxon>Zoopagomycota</taxon>
        <taxon>Kickxellomycotina</taxon>
        <taxon>Kickxellomycetes</taxon>
        <taxon>Kickxellales</taxon>
        <taxon>Kickxellaceae</taxon>
        <taxon>Coemansia</taxon>
    </lineage>
</organism>
<evidence type="ECO:0000313" key="3">
    <source>
        <dbReference type="Proteomes" id="UP001151516"/>
    </source>
</evidence>
<protein>
    <submittedName>
        <fullName evidence="2">Uncharacterized protein</fullName>
    </submittedName>
</protein>
<dbReference type="Proteomes" id="UP001151516">
    <property type="component" value="Unassembled WGS sequence"/>
</dbReference>
<accession>A0A9W8GN41</accession>
<proteinExistence type="predicted"/>
<gene>
    <name evidence="2" type="ORF">IWW39_000050</name>
</gene>
<keyword evidence="3" id="KW-1185">Reference proteome</keyword>
<reference evidence="2" key="1">
    <citation type="submission" date="2022-07" db="EMBL/GenBank/DDBJ databases">
        <title>Phylogenomic reconstructions and comparative analyses of Kickxellomycotina fungi.</title>
        <authorList>
            <person name="Reynolds N.K."/>
            <person name="Stajich J.E."/>
            <person name="Barry K."/>
            <person name="Grigoriev I.V."/>
            <person name="Crous P."/>
            <person name="Smith M.E."/>
        </authorList>
    </citation>
    <scope>NUCLEOTIDE SEQUENCE</scope>
    <source>
        <strain evidence="2">CBS 109367</strain>
    </source>
</reference>
<dbReference type="AlphaFoldDB" id="A0A9W8GN41"/>
<dbReference type="OrthoDB" id="5573422at2759"/>
<sequence>MCSNIDCTWPFECQDMDRCFEHDATVPSMRKRAKKRKALASKEEKRHKRVTLGPLGSAVRPSLEVLPPSSAQPALGLLSEDLDWLTDLCQQPSAASSTSANTSSGTPLRTTGHSELFMSQADLLAAFGSAPNTESSLHAPDTSFMSAFTSGDAVIPRTSRHPSPATSNNSESGHDDLAMLIGGNGDIAKMFSTQPQSSALDPLSLLLSSPPNSAPVAGSTSTVGSIGAIGLLDHYYWSNSQSSAALPISALSSVVPASSIGAKQKLPNTTAAPLDHDIPFDFGQLFSSPPPSATLPPTTDLGAAVQSINADTLIENILGSPTTGCI</sequence>